<dbReference type="Gene3D" id="3.40.50.720">
    <property type="entry name" value="NAD(P)-binding Rossmann-like Domain"/>
    <property type="match status" value="1"/>
</dbReference>
<dbReference type="InterPro" id="IPR011032">
    <property type="entry name" value="GroES-like_sf"/>
</dbReference>
<dbReference type="EC" id="1.-.-.-" evidence="3"/>
<evidence type="ECO:0000313" key="4">
    <source>
        <dbReference type="Proteomes" id="UP001602119"/>
    </source>
</evidence>
<dbReference type="RefSeq" id="WP_387341636.1">
    <property type="nucleotide sequence ID" value="NZ_JBIAXI010000005.1"/>
</dbReference>
<dbReference type="Pfam" id="PF16884">
    <property type="entry name" value="ADH_N_2"/>
    <property type="match status" value="1"/>
</dbReference>
<dbReference type="PANTHER" id="PTHR43205:SF7">
    <property type="entry name" value="PROSTAGLANDIN REDUCTASE 1"/>
    <property type="match status" value="1"/>
</dbReference>
<accession>A0ABW6V5D0</accession>
<dbReference type="SUPFAM" id="SSF50129">
    <property type="entry name" value="GroES-like"/>
    <property type="match status" value="1"/>
</dbReference>
<dbReference type="Pfam" id="PF00107">
    <property type="entry name" value="ADH_zinc_N"/>
    <property type="match status" value="1"/>
</dbReference>
<gene>
    <name evidence="3" type="ORF">ACFY05_10400</name>
</gene>
<dbReference type="EMBL" id="JBIAXI010000005">
    <property type="protein sequence ID" value="MFF4773257.1"/>
    <property type="molecule type" value="Genomic_DNA"/>
</dbReference>
<dbReference type="InterPro" id="IPR013149">
    <property type="entry name" value="ADH-like_C"/>
</dbReference>
<proteinExistence type="predicted"/>
<organism evidence="3 4">
    <name type="scientific">Microtetraspora fusca</name>
    <dbReference type="NCBI Taxonomy" id="1997"/>
    <lineage>
        <taxon>Bacteria</taxon>
        <taxon>Bacillati</taxon>
        <taxon>Actinomycetota</taxon>
        <taxon>Actinomycetes</taxon>
        <taxon>Streptosporangiales</taxon>
        <taxon>Streptosporangiaceae</taxon>
        <taxon>Microtetraspora</taxon>
    </lineage>
</organism>
<dbReference type="SMART" id="SM00829">
    <property type="entry name" value="PKS_ER"/>
    <property type="match status" value="1"/>
</dbReference>
<dbReference type="InterPro" id="IPR045010">
    <property type="entry name" value="MDR_fam"/>
</dbReference>
<dbReference type="Gene3D" id="3.90.180.10">
    <property type="entry name" value="Medium-chain alcohol dehydrogenases, catalytic domain"/>
    <property type="match status" value="1"/>
</dbReference>
<dbReference type="CDD" id="cd05288">
    <property type="entry name" value="PGDH"/>
    <property type="match status" value="1"/>
</dbReference>
<dbReference type="PANTHER" id="PTHR43205">
    <property type="entry name" value="PROSTAGLANDIN REDUCTASE"/>
    <property type="match status" value="1"/>
</dbReference>
<evidence type="ECO:0000259" key="2">
    <source>
        <dbReference type="SMART" id="SM00829"/>
    </source>
</evidence>
<name>A0ABW6V5D0_MICFU</name>
<protein>
    <submittedName>
        <fullName evidence="3">NADP-dependent oxidoreductase</fullName>
        <ecNumber evidence="3">1.-.-.-</ecNumber>
    </submittedName>
</protein>
<reference evidence="3 4" key="1">
    <citation type="submission" date="2024-10" db="EMBL/GenBank/DDBJ databases">
        <title>The Natural Products Discovery Center: Release of the First 8490 Sequenced Strains for Exploring Actinobacteria Biosynthetic Diversity.</title>
        <authorList>
            <person name="Kalkreuter E."/>
            <person name="Kautsar S.A."/>
            <person name="Yang D."/>
            <person name="Bader C.D."/>
            <person name="Teijaro C.N."/>
            <person name="Fluegel L."/>
            <person name="Davis C.M."/>
            <person name="Simpson J.R."/>
            <person name="Lauterbach L."/>
            <person name="Steele A.D."/>
            <person name="Gui C."/>
            <person name="Meng S."/>
            <person name="Li G."/>
            <person name="Viehrig K."/>
            <person name="Ye F."/>
            <person name="Su P."/>
            <person name="Kiefer A.F."/>
            <person name="Nichols A."/>
            <person name="Cepeda A.J."/>
            <person name="Yan W."/>
            <person name="Fan B."/>
            <person name="Jiang Y."/>
            <person name="Adhikari A."/>
            <person name="Zheng C.-J."/>
            <person name="Schuster L."/>
            <person name="Cowan T.M."/>
            <person name="Smanski M.J."/>
            <person name="Chevrette M.G."/>
            <person name="De Carvalho L.P.S."/>
            <person name="Shen B."/>
        </authorList>
    </citation>
    <scope>NUCLEOTIDE SEQUENCE [LARGE SCALE GENOMIC DNA]</scope>
    <source>
        <strain evidence="3 4">NPDC001281</strain>
    </source>
</reference>
<sequence length="350" mass="37407">MSGDRINRINRAYRLRRRPVGQLTDGDLELVEEQVPELADGQALVRTKLLSLDPTSRVWMSDMRSYEPPVPIGAVMRGFGVGEVVASRREDMPVGATVSGFTGWQELVLADDSQLEAPLTVLPTPLPAPESAFLGVLGHTGISAYLGIDLAELKEGETIVISAACGAVGSIAGQIARQKGAGRVIGIAGSPSKCQHAVKVLGYDACIDHHAADWRAQLDAATPDGVDVDFENVGGPVMDHILMRLNIGARVSLCGMISEYNSYNKGGEHTGSLTNIVQLIMQRATIKGFLVLDWAHRFEEAITYLAGLLGEGKLHYDETIVDGGIEAAPHALHQLFSGANLGKLLVRVAD</sequence>
<dbReference type="InterPro" id="IPR020843">
    <property type="entry name" value="ER"/>
</dbReference>
<dbReference type="InterPro" id="IPR041694">
    <property type="entry name" value="ADH_N_2"/>
</dbReference>
<comment type="caution">
    <text evidence="3">The sequence shown here is derived from an EMBL/GenBank/DDBJ whole genome shotgun (WGS) entry which is preliminary data.</text>
</comment>
<feature type="domain" description="Enoyl reductase (ER)" evidence="2">
    <location>
        <begin position="26"/>
        <end position="346"/>
    </location>
</feature>
<dbReference type="Proteomes" id="UP001602119">
    <property type="component" value="Unassembled WGS sequence"/>
</dbReference>
<dbReference type="GO" id="GO:0016491">
    <property type="term" value="F:oxidoreductase activity"/>
    <property type="evidence" value="ECO:0007669"/>
    <property type="project" value="UniProtKB-KW"/>
</dbReference>
<evidence type="ECO:0000313" key="3">
    <source>
        <dbReference type="EMBL" id="MFF4773257.1"/>
    </source>
</evidence>
<keyword evidence="1 3" id="KW-0560">Oxidoreductase</keyword>
<keyword evidence="4" id="KW-1185">Reference proteome</keyword>
<evidence type="ECO:0000256" key="1">
    <source>
        <dbReference type="ARBA" id="ARBA00023002"/>
    </source>
</evidence>
<dbReference type="SUPFAM" id="SSF51735">
    <property type="entry name" value="NAD(P)-binding Rossmann-fold domains"/>
    <property type="match status" value="1"/>
</dbReference>
<dbReference type="InterPro" id="IPR036291">
    <property type="entry name" value="NAD(P)-bd_dom_sf"/>
</dbReference>